<dbReference type="InParanoid" id="A0A6P5IU35"/>
<dbReference type="GO" id="GO:0005164">
    <property type="term" value="F:tumor necrosis factor receptor binding"/>
    <property type="evidence" value="ECO:0007669"/>
    <property type="project" value="InterPro"/>
</dbReference>
<dbReference type="RefSeq" id="XP_020822084.1">
    <property type="nucleotide sequence ID" value="XM_020966425.1"/>
</dbReference>
<keyword evidence="8" id="KW-0812">Transmembrane</keyword>
<reference evidence="11" key="1">
    <citation type="submission" date="2025-08" db="UniProtKB">
        <authorList>
            <consortium name="RefSeq"/>
        </authorList>
    </citation>
    <scope>IDENTIFICATION</scope>
    <source>
        <tissue evidence="11">Spleen</tissue>
    </source>
</reference>
<evidence type="ECO:0000256" key="4">
    <source>
        <dbReference type="ARBA" id="ARBA00022525"/>
    </source>
</evidence>
<dbReference type="GeneID" id="110194237"/>
<evidence type="ECO:0000259" key="9">
    <source>
        <dbReference type="PROSITE" id="PS50049"/>
    </source>
</evidence>
<dbReference type="KEGG" id="pcw:110194237"/>
<comment type="similarity">
    <text evidence="2">Belongs to the tumor necrosis factor family.</text>
</comment>
<evidence type="ECO:0000313" key="10">
    <source>
        <dbReference type="Proteomes" id="UP000515140"/>
    </source>
</evidence>
<dbReference type="GO" id="GO:0048298">
    <property type="term" value="P:positive regulation of isotype switching to IgA isotypes"/>
    <property type="evidence" value="ECO:0007669"/>
    <property type="project" value="TreeGrafter"/>
</dbReference>
<dbReference type="PANTHER" id="PTHR15151">
    <property type="entry name" value="PROTEIN EIGER"/>
    <property type="match status" value="1"/>
</dbReference>
<dbReference type="SMART" id="SM00207">
    <property type="entry name" value="TNF"/>
    <property type="match status" value="2"/>
</dbReference>
<dbReference type="CDD" id="cd00184">
    <property type="entry name" value="TNF"/>
    <property type="match status" value="2"/>
</dbReference>
<name>A0A6P5IU35_PHACI</name>
<evidence type="ECO:0000256" key="3">
    <source>
        <dbReference type="ARBA" id="ARBA00022514"/>
    </source>
</evidence>
<evidence type="ECO:0000313" key="11">
    <source>
        <dbReference type="RefSeq" id="XP_020822084.1"/>
    </source>
</evidence>
<protein>
    <submittedName>
        <fullName evidence="11">Uncharacterized protein LOC110194237</fullName>
    </submittedName>
</protein>
<proteinExistence type="inferred from homology"/>
<sequence>MATRRSQRRKGRRGELGTALLPTLVLALGLSLACFGLLLVVISLGTQASPFSQDPAQQEMVEEKEAEAVMQMISQSQNVAPTLKRRVRFPRAVKGHKARTRKVNAAHYEVRAKAGLDGAQAGMDGTVSGWEEAKINSTNPLSYDAKNAEFTVTRAGLYYLYCQVHFDEGKAVYLKLDLLVDGSLALRCLEEFSATAASSPGPQLRLCQVSGLLLLRPGVSLKIRTLPLAHLKAAPFLTYFGLFQTAASRVLRLVMSPALLSPRLPPGQIGGPSRDPALSVSLWLSWGTALGVAACAVALLTQQAELQTLRGEVAQLKRNGGSHRKGERQPLLILHKQGTDELKEEETSRRKREVFTQEHQHKRKRSVLHLIPINSTSREDSDVTEIMWEPALRHGGGLEPQGHVVGVRETGMYLLYSQVLFHDVTFTMGQVVYREGQGREILSRCVCSMPSNLHQAYNSCYTAGVFQLYQGDILSLTIPRAGAKLDLTPHGTFLGLVKL</sequence>
<keyword evidence="4" id="KW-0964">Secreted</keyword>
<dbReference type="PANTHER" id="PTHR15151:SF12">
    <property type="entry name" value="TUMOR NECROSIS FACTOR LIGAND SUPERFAMILY MEMBER 13"/>
    <property type="match status" value="1"/>
</dbReference>
<evidence type="ECO:0000256" key="7">
    <source>
        <dbReference type="SAM" id="MobiDB-lite"/>
    </source>
</evidence>
<dbReference type="GO" id="GO:0016020">
    <property type="term" value="C:membrane"/>
    <property type="evidence" value="ECO:0007669"/>
    <property type="project" value="InterPro"/>
</dbReference>
<evidence type="ECO:0000256" key="6">
    <source>
        <dbReference type="ARBA" id="ARBA00023180"/>
    </source>
</evidence>
<dbReference type="Pfam" id="PF00229">
    <property type="entry name" value="TNF"/>
    <property type="match status" value="2"/>
</dbReference>
<keyword evidence="5" id="KW-1015">Disulfide bond</keyword>
<organism evidence="10 11">
    <name type="scientific">Phascolarctos cinereus</name>
    <name type="common">Koala</name>
    <dbReference type="NCBI Taxonomy" id="38626"/>
    <lineage>
        <taxon>Eukaryota</taxon>
        <taxon>Metazoa</taxon>
        <taxon>Chordata</taxon>
        <taxon>Craniata</taxon>
        <taxon>Vertebrata</taxon>
        <taxon>Euteleostomi</taxon>
        <taxon>Mammalia</taxon>
        <taxon>Metatheria</taxon>
        <taxon>Diprotodontia</taxon>
        <taxon>Phascolarctidae</taxon>
        <taxon>Phascolarctos</taxon>
    </lineage>
</organism>
<gene>
    <name evidence="11" type="primary">LOC110194237</name>
</gene>
<feature type="domain" description="THD" evidence="9">
    <location>
        <begin position="104"/>
        <end position="245"/>
    </location>
</feature>
<accession>A0A6P5IU35</accession>
<dbReference type="PROSITE" id="PS00251">
    <property type="entry name" value="THD_1"/>
    <property type="match status" value="1"/>
</dbReference>
<keyword evidence="8" id="KW-0472">Membrane</keyword>
<keyword evidence="3" id="KW-0202">Cytokine</keyword>
<dbReference type="PROSITE" id="PS50049">
    <property type="entry name" value="THD_2"/>
    <property type="match status" value="2"/>
</dbReference>
<dbReference type="GO" id="GO:0005615">
    <property type="term" value="C:extracellular space"/>
    <property type="evidence" value="ECO:0007669"/>
    <property type="project" value="UniProtKB-KW"/>
</dbReference>
<dbReference type="InterPro" id="IPR051748">
    <property type="entry name" value="TNF_Ligand_Superfamily"/>
</dbReference>
<dbReference type="GO" id="GO:0005125">
    <property type="term" value="F:cytokine activity"/>
    <property type="evidence" value="ECO:0007669"/>
    <property type="project" value="UniProtKB-KW"/>
</dbReference>
<dbReference type="InterPro" id="IPR008983">
    <property type="entry name" value="Tumour_necrosis_fac-like_dom"/>
</dbReference>
<keyword evidence="10" id="KW-1185">Reference proteome</keyword>
<keyword evidence="6" id="KW-0325">Glycoprotein</keyword>
<dbReference type="GO" id="GO:0006955">
    <property type="term" value="P:immune response"/>
    <property type="evidence" value="ECO:0007669"/>
    <property type="project" value="InterPro"/>
</dbReference>
<dbReference type="PROSITE" id="PS51257">
    <property type="entry name" value="PROKAR_LIPOPROTEIN"/>
    <property type="match status" value="1"/>
</dbReference>
<dbReference type="AlphaFoldDB" id="A0A6P5IU35"/>
<feature type="domain" description="THD" evidence="9">
    <location>
        <begin position="366"/>
        <end position="499"/>
    </location>
</feature>
<comment type="subcellular location">
    <subcellularLocation>
        <location evidence="1">Secreted</location>
    </subcellularLocation>
</comment>
<evidence type="ECO:0000256" key="2">
    <source>
        <dbReference type="ARBA" id="ARBA00008670"/>
    </source>
</evidence>
<evidence type="ECO:0000256" key="5">
    <source>
        <dbReference type="ARBA" id="ARBA00023157"/>
    </source>
</evidence>
<keyword evidence="8" id="KW-1133">Transmembrane helix</keyword>
<dbReference type="Proteomes" id="UP000515140">
    <property type="component" value="Unplaced"/>
</dbReference>
<feature type="transmembrane region" description="Helical" evidence="8">
    <location>
        <begin position="20"/>
        <end position="44"/>
    </location>
</feature>
<dbReference type="InterPro" id="IPR021184">
    <property type="entry name" value="TNF_CS"/>
</dbReference>
<feature type="region of interest" description="Disordered" evidence="7">
    <location>
        <begin position="339"/>
        <end position="358"/>
    </location>
</feature>
<dbReference type="GO" id="GO:0030890">
    <property type="term" value="P:positive regulation of B cell proliferation"/>
    <property type="evidence" value="ECO:0007669"/>
    <property type="project" value="TreeGrafter"/>
</dbReference>
<evidence type="ECO:0000256" key="8">
    <source>
        <dbReference type="SAM" id="Phobius"/>
    </source>
</evidence>
<dbReference type="InterPro" id="IPR006052">
    <property type="entry name" value="TNF_dom"/>
</dbReference>
<dbReference type="SUPFAM" id="SSF49842">
    <property type="entry name" value="TNF-like"/>
    <property type="match status" value="2"/>
</dbReference>
<dbReference type="Gene3D" id="2.60.120.40">
    <property type="match status" value="2"/>
</dbReference>
<evidence type="ECO:0000256" key="1">
    <source>
        <dbReference type="ARBA" id="ARBA00004613"/>
    </source>
</evidence>